<evidence type="ECO:0000256" key="1">
    <source>
        <dbReference type="ARBA" id="ARBA00005254"/>
    </source>
</evidence>
<dbReference type="KEGG" id="cbw:RR42_s0604"/>
<dbReference type="EC" id="4.2.1.17" evidence="4"/>
<dbReference type="PROSITE" id="PS00166">
    <property type="entry name" value="ENOYL_COA_HYDRATASE"/>
    <property type="match status" value="1"/>
</dbReference>
<dbReference type="PANTHER" id="PTHR11941">
    <property type="entry name" value="ENOYL-COA HYDRATASE-RELATED"/>
    <property type="match status" value="1"/>
</dbReference>
<dbReference type="EMBL" id="CP010537">
    <property type="protein sequence ID" value="AJG22197.1"/>
    <property type="molecule type" value="Genomic_DNA"/>
</dbReference>
<gene>
    <name evidence="4" type="ORF">RR42_s0604</name>
</gene>
<sequence>MTAHEATPAIDENLVLLEMVGRVAVIRLNRPRQMNALNDALMDALGLALLACEQDDGVGAIVITGNDKAFAAGADIAAMRGWDYMDVFKSNYITRNWETLRNVRKPVIAAVAGYALGGGCELAMACDILIAADNAVFGLPELKLAVIPGAGGTQRLPRAISKAKAMDMCMTARNMDADEAERSGLVSRVVAAGRLMDEAMAVAQTIAGFSLPSMMAVKEAINRACESSLSEGMLFERRQLHALFATEDLKEGMNAFLERRAAVFRHR</sequence>
<name>A0A0C4Y9P7_9BURK</name>
<dbReference type="Pfam" id="PF00378">
    <property type="entry name" value="ECH_1"/>
    <property type="match status" value="1"/>
</dbReference>
<evidence type="ECO:0000256" key="2">
    <source>
        <dbReference type="ARBA" id="ARBA00023239"/>
    </source>
</evidence>
<dbReference type="Proteomes" id="UP000031843">
    <property type="component" value="Chromosome secondary"/>
</dbReference>
<dbReference type="GO" id="GO:0004300">
    <property type="term" value="F:enoyl-CoA hydratase activity"/>
    <property type="evidence" value="ECO:0007669"/>
    <property type="project" value="UniProtKB-EC"/>
</dbReference>
<dbReference type="NCBIfam" id="NF004517">
    <property type="entry name" value="PRK05862.1"/>
    <property type="match status" value="1"/>
</dbReference>
<proteinExistence type="inferred from homology"/>
<dbReference type="RefSeq" id="WP_419188908.1">
    <property type="nucleotide sequence ID" value="NZ_CP010537.1"/>
</dbReference>
<evidence type="ECO:0000313" key="4">
    <source>
        <dbReference type="EMBL" id="AJG22197.1"/>
    </source>
</evidence>
<dbReference type="InterPro" id="IPR014748">
    <property type="entry name" value="Enoyl-CoA_hydra_C"/>
</dbReference>
<evidence type="ECO:0000256" key="3">
    <source>
        <dbReference type="RuleBase" id="RU003707"/>
    </source>
</evidence>
<reference evidence="4 5" key="1">
    <citation type="journal article" date="2015" name="Genome Announc.">
        <title>Complete Genome Sequence of Cupriavidus basilensis 4G11, Isolated from the Oak Ridge Field Research Center Site.</title>
        <authorList>
            <person name="Ray J."/>
            <person name="Waters R.J."/>
            <person name="Skerker J.M."/>
            <person name="Kuehl J.V."/>
            <person name="Price M.N."/>
            <person name="Huang J."/>
            <person name="Chakraborty R."/>
            <person name="Arkin A.P."/>
            <person name="Deutschbauer A."/>
        </authorList>
    </citation>
    <scope>NUCLEOTIDE SEQUENCE [LARGE SCALE GENOMIC DNA]</scope>
    <source>
        <strain evidence="4">4G11</strain>
    </source>
</reference>
<dbReference type="InterPro" id="IPR029045">
    <property type="entry name" value="ClpP/crotonase-like_dom_sf"/>
</dbReference>
<keyword evidence="2 4" id="KW-0456">Lyase</keyword>
<dbReference type="InterPro" id="IPR018376">
    <property type="entry name" value="Enoyl-CoA_hyd/isom_CS"/>
</dbReference>
<dbReference type="Gene3D" id="3.90.226.10">
    <property type="entry name" value="2-enoyl-CoA Hydratase, Chain A, domain 1"/>
    <property type="match status" value="1"/>
</dbReference>
<dbReference type="STRING" id="68895.RR42_s0604"/>
<dbReference type="CDD" id="cd06558">
    <property type="entry name" value="crotonase-like"/>
    <property type="match status" value="1"/>
</dbReference>
<protein>
    <submittedName>
        <fullName evidence="4">Enoyl-CoA hydratase</fullName>
        <ecNumber evidence="4">4.2.1.17</ecNumber>
    </submittedName>
</protein>
<dbReference type="FunFam" id="1.10.12.10:FF:000001">
    <property type="entry name" value="Probable enoyl-CoA hydratase, mitochondrial"/>
    <property type="match status" value="1"/>
</dbReference>
<dbReference type="SUPFAM" id="SSF52096">
    <property type="entry name" value="ClpP/crotonase"/>
    <property type="match status" value="1"/>
</dbReference>
<dbReference type="Gene3D" id="1.10.12.10">
    <property type="entry name" value="Lyase 2-enoyl-coa Hydratase, Chain A, domain 2"/>
    <property type="match status" value="1"/>
</dbReference>
<keyword evidence="5" id="KW-1185">Reference proteome</keyword>
<evidence type="ECO:0000313" key="5">
    <source>
        <dbReference type="Proteomes" id="UP000031843"/>
    </source>
</evidence>
<organism evidence="4 5">
    <name type="scientific">Cupriavidus basilensis</name>
    <dbReference type="NCBI Taxonomy" id="68895"/>
    <lineage>
        <taxon>Bacteria</taxon>
        <taxon>Pseudomonadati</taxon>
        <taxon>Pseudomonadota</taxon>
        <taxon>Betaproteobacteria</taxon>
        <taxon>Burkholderiales</taxon>
        <taxon>Burkholderiaceae</taxon>
        <taxon>Cupriavidus</taxon>
    </lineage>
</organism>
<dbReference type="FunFam" id="3.90.226.10:FF:000009">
    <property type="entry name" value="Carnitinyl-CoA dehydratase"/>
    <property type="match status" value="1"/>
</dbReference>
<dbReference type="PANTHER" id="PTHR11941:SF54">
    <property type="entry name" value="ENOYL-COA HYDRATASE, MITOCHONDRIAL"/>
    <property type="match status" value="1"/>
</dbReference>
<accession>A0A0C4Y9P7</accession>
<comment type="similarity">
    <text evidence="1 3">Belongs to the enoyl-CoA hydratase/isomerase family.</text>
</comment>
<dbReference type="GO" id="GO:0006635">
    <property type="term" value="P:fatty acid beta-oxidation"/>
    <property type="evidence" value="ECO:0007669"/>
    <property type="project" value="TreeGrafter"/>
</dbReference>
<dbReference type="AlphaFoldDB" id="A0A0C4Y9P7"/>
<dbReference type="InterPro" id="IPR001753">
    <property type="entry name" value="Enoyl-CoA_hydra/iso"/>
</dbReference>